<evidence type="ECO:0000313" key="2">
    <source>
        <dbReference type="EMBL" id="WVZ18415.1"/>
    </source>
</evidence>
<organism evidence="2 3">
    <name type="scientific">Vigna mungo</name>
    <name type="common">Black gram</name>
    <name type="synonym">Phaseolus mungo</name>
    <dbReference type="NCBI Taxonomy" id="3915"/>
    <lineage>
        <taxon>Eukaryota</taxon>
        <taxon>Viridiplantae</taxon>
        <taxon>Streptophyta</taxon>
        <taxon>Embryophyta</taxon>
        <taxon>Tracheophyta</taxon>
        <taxon>Spermatophyta</taxon>
        <taxon>Magnoliopsida</taxon>
        <taxon>eudicotyledons</taxon>
        <taxon>Gunneridae</taxon>
        <taxon>Pentapetalae</taxon>
        <taxon>rosids</taxon>
        <taxon>fabids</taxon>
        <taxon>Fabales</taxon>
        <taxon>Fabaceae</taxon>
        <taxon>Papilionoideae</taxon>
        <taxon>50 kb inversion clade</taxon>
        <taxon>NPAAA clade</taxon>
        <taxon>indigoferoid/millettioid clade</taxon>
        <taxon>Phaseoleae</taxon>
        <taxon>Vigna</taxon>
    </lineage>
</organism>
<protein>
    <submittedName>
        <fullName evidence="2">Uncharacterized protein</fullName>
    </submittedName>
</protein>
<sequence>MSCYNKASTVQRAFHVEETKTPKIGCGIKKPKTCWKSQVLCWTVVTDSGTEQRITATAAANSGYGQWLRTVAANRGCRQWEQTRRMKEGPITSKKVVTQKDSSSVERGAAQALETTARWRTVRKLQRDEANEDVSNGCYGGLMLTLGRRHVTNTHPRSDGEIRRVRRSLVLSSAGLAVTQGGGPDPLVTGRNWYGGRRRTVAGGGRWPATDSNSADCGINNRKEIMQSGGKEPLLSCHQKSKVLIDIGIKGRRRPSWPPADSKGSRLPNTGSGHETEKWQQGSNPKFKAILYGNGFPNLMGSKEGAFDSLHYNENIFILSLQGFLVIFSKVHLLPTKLFGKHNGKKATKADESSPSLMNWLMGDQVLQQVLLQGQKGILEATTWEVATIKD</sequence>
<accession>A0AAQ3NZT8</accession>
<evidence type="ECO:0000256" key="1">
    <source>
        <dbReference type="SAM" id="MobiDB-lite"/>
    </source>
</evidence>
<dbReference type="EMBL" id="CP144699">
    <property type="protein sequence ID" value="WVZ18415.1"/>
    <property type="molecule type" value="Genomic_DNA"/>
</dbReference>
<evidence type="ECO:0000313" key="3">
    <source>
        <dbReference type="Proteomes" id="UP001374535"/>
    </source>
</evidence>
<dbReference type="Proteomes" id="UP001374535">
    <property type="component" value="Chromosome 2"/>
</dbReference>
<reference evidence="2 3" key="1">
    <citation type="journal article" date="2023" name="Life. Sci Alliance">
        <title>Evolutionary insights into 3D genome organization and epigenetic landscape of Vigna mungo.</title>
        <authorList>
            <person name="Junaid A."/>
            <person name="Singh B."/>
            <person name="Bhatia S."/>
        </authorList>
    </citation>
    <scope>NUCLEOTIDE SEQUENCE [LARGE SCALE GENOMIC DNA]</scope>
    <source>
        <strain evidence="2">Urdbean</strain>
    </source>
</reference>
<feature type="region of interest" description="Disordered" evidence="1">
    <location>
        <begin position="251"/>
        <end position="281"/>
    </location>
</feature>
<name>A0AAQ3NZT8_VIGMU</name>
<keyword evidence="3" id="KW-1185">Reference proteome</keyword>
<gene>
    <name evidence="2" type="ORF">V8G54_005737</name>
</gene>
<feature type="compositionally biased region" description="Polar residues" evidence="1">
    <location>
        <begin position="267"/>
        <end position="281"/>
    </location>
</feature>
<proteinExistence type="predicted"/>
<dbReference type="AlphaFoldDB" id="A0AAQ3NZT8"/>